<dbReference type="RefSeq" id="WP_073379136.1">
    <property type="nucleotide sequence ID" value="NZ_FQXS01000041.1"/>
</dbReference>
<dbReference type="STRING" id="1121409.SAMN02745124_04167"/>
<dbReference type="Gene3D" id="3.40.50.2000">
    <property type="entry name" value="Glycogen Phosphorylase B"/>
    <property type="match status" value="1"/>
</dbReference>
<protein>
    <submittedName>
        <fullName evidence="1">Uncharacterized protein</fullName>
    </submittedName>
</protein>
<keyword evidence="2" id="KW-1185">Reference proteome</keyword>
<evidence type="ECO:0000313" key="1">
    <source>
        <dbReference type="EMBL" id="SHI12640.1"/>
    </source>
</evidence>
<gene>
    <name evidence="1" type="ORF">SAMN02745124_04167</name>
</gene>
<proteinExistence type="predicted"/>
<dbReference type="EMBL" id="FQXS01000041">
    <property type="protein sequence ID" value="SHI12640.1"/>
    <property type="molecule type" value="Genomic_DNA"/>
</dbReference>
<reference evidence="1 2" key="1">
    <citation type="submission" date="2016-11" db="EMBL/GenBank/DDBJ databases">
        <authorList>
            <person name="Jaros S."/>
            <person name="Januszkiewicz K."/>
            <person name="Wedrychowicz H."/>
        </authorList>
    </citation>
    <scope>NUCLEOTIDE SEQUENCE [LARGE SCALE GENOMIC DNA]</scope>
    <source>
        <strain evidence="1 2">DSM 9705</strain>
    </source>
</reference>
<sequence>MIGKELFIFIDPGYLDGIGHYENYGTQLRLEANRRGVEFWHMVNRSVPNDIASIHNLTPLFIRPAFLGAVLQHPDELDFAITAFASKLHLVCRRIISEGLQNRRIVLFMYTGHPAYLPSLVEVLNDPLFHDLNISCYFNLFYVDNGFARKVDCAGYIKTLSFLGLELEKRDLGQKIFLCADSERIRNIYEPYFERPISLIPIPLTQGKPVEVSEEERKLTSQVIIGFLGYTHVKQGYPFICRLYYDLLCSTDLINVKLCVRHNIFNADPSNAENLRDLLSRKERIENFINYLSPSEYVSLLDKCDILLIPHSQEEYPVQTSGMFIDALSRGKIVVVPENTWLSDQLCVYGAGTTFGGTSYENFYEAVKRTVQNLPELRRDRFRNLKEFCSYHSARSLFDSLLQTPDVRVT</sequence>
<organism evidence="1 2">
    <name type="scientific">Desulfofustis glycolicus DSM 9705</name>
    <dbReference type="NCBI Taxonomy" id="1121409"/>
    <lineage>
        <taxon>Bacteria</taxon>
        <taxon>Pseudomonadati</taxon>
        <taxon>Thermodesulfobacteriota</taxon>
        <taxon>Desulfobulbia</taxon>
        <taxon>Desulfobulbales</taxon>
        <taxon>Desulfocapsaceae</taxon>
        <taxon>Desulfofustis</taxon>
    </lineage>
</organism>
<evidence type="ECO:0000313" key="2">
    <source>
        <dbReference type="Proteomes" id="UP000184139"/>
    </source>
</evidence>
<dbReference type="OrthoDB" id="9802525at2"/>
<dbReference type="AlphaFoldDB" id="A0A1M5YKZ5"/>
<dbReference type="Proteomes" id="UP000184139">
    <property type="component" value="Unassembled WGS sequence"/>
</dbReference>
<dbReference type="SUPFAM" id="SSF53756">
    <property type="entry name" value="UDP-Glycosyltransferase/glycogen phosphorylase"/>
    <property type="match status" value="1"/>
</dbReference>
<accession>A0A1M5YKZ5</accession>
<name>A0A1M5YKZ5_9BACT</name>